<organism evidence="13 14">
    <name type="scientific">Filimonas zeae</name>
    <dbReference type="NCBI Taxonomy" id="1737353"/>
    <lineage>
        <taxon>Bacteria</taxon>
        <taxon>Pseudomonadati</taxon>
        <taxon>Bacteroidota</taxon>
        <taxon>Chitinophagia</taxon>
        <taxon>Chitinophagales</taxon>
        <taxon>Chitinophagaceae</taxon>
        <taxon>Filimonas</taxon>
    </lineage>
</organism>
<feature type="region of interest" description="Disordered" evidence="10">
    <location>
        <begin position="1"/>
        <end position="31"/>
    </location>
</feature>
<dbReference type="AlphaFoldDB" id="A0A917MU30"/>
<dbReference type="Gene3D" id="2.170.130.10">
    <property type="entry name" value="TonB-dependent receptor, plug domain"/>
    <property type="match status" value="1"/>
</dbReference>
<dbReference type="Proteomes" id="UP000627292">
    <property type="component" value="Unassembled WGS sequence"/>
</dbReference>
<dbReference type="SUPFAM" id="SSF49464">
    <property type="entry name" value="Carboxypeptidase regulatory domain-like"/>
    <property type="match status" value="1"/>
</dbReference>
<feature type="domain" description="TonB-dependent receptor plug" evidence="12">
    <location>
        <begin position="103"/>
        <end position="221"/>
    </location>
</feature>
<dbReference type="GO" id="GO:0009279">
    <property type="term" value="C:cell outer membrane"/>
    <property type="evidence" value="ECO:0007669"/>
    <property type="project" value="UniProtKB-SubCell"/>
</dbReference>
<proteinExistence type="inferred from homology"/>
<evidence type="ECO:0000256" key="9">
    <source>
        <dbReference type="RuleBase" id="RU003357"/>
    </source>
</evidence>
<dbReference type="PROSITE" id="PS52016">
    <property type="entry name" value="TONB_DEPENDENT_REC_3"/>
    <property type="match status" value="1"/>
</dbReference>
<evidence type="ECO:0000256" key="5">
    <source>
        <dbReference type="ARBA" id="ARBA00023077"/>
    </source>
</evidence>
<dbReference type="Gene3D" id="2.60.40.1120">
    <property type="entry name" value="Carboxypeptidase-like, regulatory domain"/>
    <property type="match status" value="1"/>
</dbReference>
<evidence type="ECO:0000256" key="6">
    <source>
        <dbReference type="ARBA" id="ARBA00023136"/>
    </source>
</evidence>
<comment type="subcellular location">
    <subcellularLocation>
        <location evidence="1 8">Cell outer membrane</location>
        <topology evidence="1 8">Multi-pass membrane protein</topology>
    </subcellularLocation>
</comment>
<dbReference type="NCBIfam" id="TIGR04057">
    <property type="entry name" value="SusC_RagA_signa"/>
    <property type="match status" value="1"/>
</dbReference>
<evidence type="ECO:0000256" key="1">
    <source>
        <dbReference type="ARBA" id="ARBA00004571"/>
    </source>
</evidence>
<dbReference type="InterPro" id="IPR023997">
    <property type="entry name" value="TonB-dep_OMP_SusC/RagA_CS"/>
</dbReference>
<dbReference type="FunFam" id="2.170.130.10:FF:000008">
    <property type="entry name" value="SusC/RagA family TonB-linked outer membrane protein"/>
    <property type="match status" value="1"/>
</dbReference>
<dbReference type="Gene3D" id="2.40.170.20">
    <property type="entry name" value="TonB-dependent receptor, beta-barrel domain"/>
    <property type="match status" value="1"/>
</dbReference>
<dbReference type="InterPro" id="IPR000531">
    <property type="entry name" value="Beta-barrel_TonB"/>
</dbReference>
<feature type="domain" description="TonB-dependent receptor-like beta-barrel" evidence="11">
    <location>
        <begin position="431"/>
        <end position="978"/>
    </location>
</feature>
<comment type="caution">
    <text evidence="13">The sequence shown here is derived from an EMBL/GenBank/DDBJ whole genome shotgun (WGS) entry which is preliminary data.</text>
</comment>
<keyword evidence="14" id="KW-1185">Reference proteome</keyword>
<keyword evidence="4 8" id="KW-0812">Transmembrane</keyword>
<reference evidence="13" key="2">
    <citation type="submission" date="2020-09" db="EMBL/GenBank/DDBJ databases">
        <authorList>
            <person name="Sun Q."/>
            <person name="Zhou Y."/>
        </authorList>
    </citation>
    <scope>NUCLEOTIDE SEQUENCE</scope>
    <source>
        <strain evidence="13">CGMCC 1.15290</strain>
    </source>
</reference>
<keyword evidence="5 9" id="KW-0798">TonB box</keyword>
<protein>
    <submittedName>
        <fullName evidence="13">SusC/RagA family TonB-linked outer membrane protein</fullName>
    </submittedName>
</protein>
<dbReference type="Pfam" id="PF13715">
    <property type="entry name" value="CarbopepD_reg_2"/>
    <property type="match status" value="1"/>
</dbReference>
<dbReference type="Pfam" id="PF00593">
    <property type="entry name" value="TonB_dep_Rec_b-barrel"/>
    <property type="match status" value="1"/>
</dbReference>
<dbReference type="InterPro" id="IPR037066">
    <property type="entry name" value="Plug_dom_sf"/>
</dbReference>
<dbReference type="EMBL" id="BMIB01000002">
    <property type="protein sequence ID" value="GGH63854.1"/>
    <property type="molecule type" value="Genomic_DNA"/>
</dbReference>
<evidence type="ECO:0000313" key="13">
    <source>
        <dbReference type="EMBL" id="GGH63854.1"/>
    </source>
</evidence>
<name>A0A917MU30_9BACT</name>
<evidence type="ECO:0000256" key="2">
    <source>
        <dbReference type="ARBA" id="ARBA00022448"/>
    </source>
</evidence>
<sequence length="1023" mass="110450">MAATGALAQSKEVKGKITDSKDGTPIQGATVHARGGKASVVSAADGSFSITVDARTRQLEVTYVGYAAQTVALNGAAPVTVSLEQSGETLGEIVVVGYGTKSRRDVTGSVVKVQSKDIANTPATSFESALQGRAAGVQVNQQNGKLGQGINIRIRGASSVTAGNEPLYVVDGIPITTDDLSSTIAPTNALADLNMNDIESVEILKDASAAAIYGSRGSNGVVLITTKKGKAGTSKLELGYYHGNQRATGRRKFMNATEYVNYFKQAGLGAAKLDYAAGYFNTLQEAIEDYESYIPSRFTRYAAGENTWETGAVNTDWQDEVFRTAPISQYDMSVTGGNDKTKVFFSGQYLNQKGILIGNSYKRYSGRLNIEHKLKNWLTAGANLSYARSLNYRVSNDNAFSTPLQIIALSPITPVIDPRTGLLSGALDLATDAPNTNYPVYYNPLLNVDNAFYHTLVNRTIGNAYLNANLLNGLTFRTELGIDQLNQTEESYYGKLTARNTGVANGNGTYATTEMLNLNTNNYFQYAKTFGTVHSLDATLGMSYQNRQMVYSTATGEQFPSDAYKTLSSAASKTDASSGSTSNTLLSYFLRASYKFANKYLLGVSGRIDGSSRFGTNNRYGFFPAVSAGWVLTEENFLKGEKWLSFLKLKASYGVTGNDNISDFASRGLYTGDAAYGGQAGQKPVQIANPDLKWETSTGADIGVEGSILQSRIGFEVEVYQRKTKDLILSVEVPGTSGFSTQYKNVGNLTNKGIEITLNTTNIQTRNFRWTSTLNFSANKNKITNLGGQELGNSVNRAREGEALGVFVAREFAGADPANGDALYITNTVKADGTRDRATTNDYNAATDVVIGNPNPKFIYGFGNTVSYKGFDLDVLLQGVNGNQIFNKAGTYMSASGSNGFDNQTVDQLAAWKNPGDITMIPEARLFYPNGTDPSSRYISSGSYLRVKAVTLGYNLPRTLLNQIGLDRVRVYARAQNLFTITKYEGWDPEVNSDYQASNINLGNDFYSAPQAKTIVFGVNIGL</sequence>
<dbReference type="NCBIfam" id="TIGR04056">
    <property type="entry name" value="OMP_RagA_SusC"/>
    <property type="match status" value="1"/>
</dbReference>
<keyword evidence="7 8" id="KW-0998">Cell outer membrane</keyword>
<evidence type="ECO:0000259" key="11">
    <source>
        <dbReference type="Pfam" id="PF00593"/>
    </source>
</evidence>
<dbReference type="InterPro" id="IPR036942">
    <property type="entry name" value="Beta-barrel_TonB_sf"/>
</dbReference>
<evidence type="ECO:0000256" key="7">
    <source>
        <dbReference type="ARBA" id="ARBA00023237"/>
    </source>
</evidence>
<keyword evidence="6 8" id="KW-0472">Membrane</keyword>
<feature type="compositionally biased region" description="Basic and acidic residues" evidence="10">
    <location>
        <begin position="11"/>
        <end position="22"/>
    </location>
</feature>
<evidence type="ECO:0000259" key="12">
    <source>
        <dbReference type="Pfam" id="PF07715"/>
    </source>
</evidence>
<evidence type="ECO:0000256" key="4">
    <source>
        <dbReference type="ARBA" id="ARBA00022692"/>
    </source>
</evidence>
<evidence type="ECO:0000313" key="14">
    <source>
        <dbReference type="Proteomes" id="UP000627292"/>
    </source>
</evidence>
<keyword evidence="3 8" id="KW-1134">Transmembrane beta strand</keyword>
<dbReference type="InterPro" id="IPR023996">
    <property type="entry name" value="TonB-dep_OMP_SusC/RagA"/>
</dbReference>
<dbReference type="SUPFAM" id="SSF56935">
    <property type="entry name" value="Porins"/>
    <property type="match status" value="1"/>
</dbReference>
<dbReference type="Pfam" id="PF07715">
    <property type="entry name" value="Plug"/>
    <property type="match status" value="1"/>
</dbReference>
<comment type="similarity">
    <text evidence="8 9">Belongs to the TonB-dependent receptor family.</text>
</comment>
<keyword evidence="2 8" id="KW-0813">Transport</keyword>
<reference evidence="13" key="1">
    <citation type="journal article" date="2014" name="Int. J. Syst. Evol. Microbiol.">
        <title>Complete genome sequence of Corynebacterium casei LMG S-19264T (=DSM 44701T), isolated from a smear-ripened cheese.</title>
        <authorList>
            <consortium name="US DOE Joint Genome Institute (JGI-PGF)"/>
            <person name="Walter F."/>
            <person name="Albersmeier A."/>
            <person name="Kalinowski J."/>
            <person name="Ruckert C."/>
        </authorList>
    </citation>
    <scope>NUCLEOTIDE SEQUENCE</scope>
    <source>
        <strain evidence="13">CGMCC 1.15290</strain>
    </source>
</reference>
<evidence type="ECO:0000256" key="3">
    <source>
        <dbReference type="ARBA" id="ARBA00022452"/>
    </source>
</evidence>
<dbReference type="InterPro" id="IPR039426">
    <property type="entry name" value="TonB-dep_rcpt-like"/>
</dbReference>
<dbReference type="InterPro" id="IPR008969">
    <property type="entry name" value="CarboxyPept-like_regulatory"/>
</dbReference>
<gene>
    <name evidence="13" type="ORF">GCM10011379_15230</name>
</gene>
<accession>A0A917MU30</accession>
<dbReference type="InterPro" id="IPR012910">
    <property type="entry name" value="Plug_dom"/>
</dbReference>
<evidence type="ECO:0000256" key="8">
    <source>
        <dbReference type="PROSITE-ProRule" id="PRU01360"/>
    </source>
</evidence>
<evidence type="ECO:0000256" key="10">
    <source>
        <dbReference type="SAM" id="MobiDB-lite"/>
    </source>
</evidence>